<evidence type="ECO:0000313" key="1">
    <source>
        <dbReference type="EMBL" id="OKY23845.1"/>
    </source>
</evidence>
<comment type="caution">
    <text evidence="1">The sequence shown here is derived from an EMBL/GenBank/DDBJ whole genome shotgun (WGS) entry which is preliminary data.</text>
</comment>
<organism evidence="1 2">
    <name type="scientific">Corynebacterium diphtheriae bv. gravis</name>
    <dbReference type="NCBI Taxonomy" id="1720349"/>
    <lineage>
        <taxon>Bacteria</taxon>
        <taxon>Bacillati</taxon>
        <taxon>Actinomycetota</taxon>
        <taxon>Actinomycetes</taxon>
        <taxon>Mycobacteriales</taxon>
        <taxon>Corynebacteriaceae</taxon>
        <taxon>Corynebacterium</taxon>
    </lineage>
</organism>
<dbReference type="AlphaFoldDB" id="A0AAX0J4A6"/>
<evidence type="ECO:0000313" key="2">
    <source>
        <dbReference type="Proteomes" id="UP000186159"/>
    </source>
</evidence>
<sequence length="83" mass="9041">MRTRPIFHHTHDAIRAHVTVVMAALAMPNHIYLTSGVTAPKLVERLKSLCHAAVDTGTGTHCYDIPPEINEETASLIATILEA</sequence>
<dbReference type="Proteomes" id="UP000186159">
    <property type="component" value="Unassembled WGS sequence"/>
</dbReference>
<accession>A0AAX0J4A6</accession>
<dbReference type="EMBL" id="LJXR01000001">
    <property type="protein sequence ID" value="OKY23845.1"/>
    <property type="molecule type" value="Genomic_DNA"/>
</dbReference>
<reference evidence="1 2" key="1">
    <citation type="submission" date="2015-09" db="EMBL/GenBank/DDBJ databases">
        <title>Genome sequencing of Corynebacterium diphtheriae Bv. Gravis strain DSM 44123.</title>
        <authorList>
            <person name="Sangal V."/>
            <person name="Burkovski A."/>
        </authorList>
    </citation>
    <scope>NUCLEOTIDE SEQUENCE [LARGE SCALE GENOMIC DNA]</scope>
    <source>
        <strain evidence="1 2">DSM 44123</strain>
    </source>
</reference>
<proteinExistence type="predicted"/>
<gene>
    <name evidence="1" type="ORF">AOT42_00760</name>
</gene>
<protein>
    <submittedName>
        <fullName evidence="1">Uncharacterized protein</fullName>
    </submittedName>
</protein>
<name>A0AAX0J4A6_CORDP</name>